<dbReference type="PANTHER" id="PTHR10782:SF4">
    <property type="entry name" value="TONALLI, ISOFORM E"/>
    <property type="match status" value="1"/>
</dbReference>
<sequence length="1068" mass="118718">MQKAPITIGRLATTLFFHYAKLRNLVQEAVLPSPAPSDEPSPSVSHLHESPNTANCDLPASPAEAATADTRFFVFKEQPDTPHPPPERQQDQNLPRATSAQPLLHQGDQPPVTLGVQTPTAMVLNTPPTPSAPASRGVVQQNDPQVQGAKPPRIENSSVELLQRLRASDILRIHLLKCKPEARPEWHLEQARYQLVQDACQRGDLFFIAFHQLFCTWTVAAHEVRQLCDDTGHNVSLVEAAFGIMGTVLKSNSLLRQMHVKWLSSFPAPLVELRNDTVYADSLRMVLDFLMRVAFEWMIVGQEHQASGYPLLMDELVNRFHLLSPVLQETMFRASWRNLGIRDDQVGLQMEALFREDQRLYGNGSNAISNPVYRNTIVRRYQALVLEAKARGTQGQQQAAPSHPAGTHQRAGPLQAPRVQSNPQQGVGIRPGPAPILTSNASSFTRSPITSPMPPNSPIGNYTIAVSGPPNLRRPSNHSLLHQTRTTTPLSYASPYSPPNPPQQAQFGFSGVNTHPAFQQGQQQQDQYYQAATAPSPLLQQGQQNYQPISEQQSQRQYSAQQPWQSQSAGRRSSQPLNASGHHPSSVPPHSVSSVFTVNQHITDNASRLGLSEMIEHQTQRTSPMTHIRPSSIRPQSSVPQNHQQHGIAPSERLIPPPCMRISMQDYPHDPYQRSCLINSLHQAHLRSPKRIRKDDRLAPAERHYQAVKSFLLKPVPTPPHRHLRKFMFHIPDIIHARIARNEILPGQSLPVNRFSSGSLLVRVRCCYMKRPTAPIPDRDWVTTDTTWPEHVFMEVNGNPLGIRRKAHHSKDLPVDVSALLVSGDNSLNVSIPLDNRMSRDQHPVVAVELIEILSHSAILHMVKKKGTMSADETRDIIKGRLTGSSGRGDDDELAMVDSELSIDLADPFTFSIFTVPVRGKSCTHLECFDLETWLNTRLGKKSICACGTGPDCQKCKEPSFVDKWKCPLCDGDARPYSLRIDGFLSEVRARLEQENKLRTKSILVSADGSWRPKEQPGEDDSDVDSDGDGAAPVASARSSARPTQPASARSSARPTQLPREVIELDDD</sequence>
<dbReference type="PROSITE" id="PS51044">
    <property type="entry name" value="ZF_SP_RING"/>
    <property type="match status" value="1"/>
</dbReference>
<dbReference type="EMBL" id="QJNU01000384">
    <property type="protein sequence ID" value="RYP00501.1"/>
    <property type="molecule type" value="Genomic_DNA"/>
</dbReference>
<dbReference type="AlphaFoldDB" id="A0A4V1XA26"/>
<dbReference type="GO" id="GO:0016925">
    <property type="term" value="P:protein sumoylation"/>
    <property type="evidence" value="ECO:0007669"/>
    <property type="project" value="TreeGrafter"/>
</dbReference>
<feature type="compositionally biased region" description="Polar residues" evidence="5">
    <location>
        <begin position="1045"/>
        <end position="1055"/>
    </location>
</feature>
<feature type="region of interest" description="Disordered" evidence="5">
    <location>
        <begin position="121"/>
        <end position="152"/>
    </location>
</feature>
<feature type="domain" description="SP-RING-type" evidence="6">
    <location>
        <begin position="890"/>
        <end position="994"/>
    </location>
</feature>
<feature type="region of interest" description="Disordered" evidence="5">
    <location>
        <begin position="32"/>
        <end position="60"/>
    </location>
</feature>
<organism evidence="7 8">
    <name type="scientific">Monosporascus ibericus</name>
    <dbReference type="NCBI Taxonomy" id="155417"/>
    <lineage>
        <taxon>Eukaryota</taxon>
        <taxon>Fungi</taxon>
        <taxon>Dikarya</taxon>
        <taxon>Ascomycota</taxon>
        <taxon>Pezizomycotina</taxon>
        <taxon>Sordariomycetes</taxon>
        <taxon>Xylariomycetidae</taxon>
        <taxon>Xylariales</taxon>
        <taxon>Xylariales incertae sedis</taxon>
        <taxon>Monosporascus</taxon>
    </lineage>
</organism>
<feature type="compositionally biased region" description="Polar residues" evidence="5">
    <location>
        <begin position="569"/>
        <end position="578"/>
    </location>
</feature>
<evidence type="ECO:0000256" key="1">
    <source>
        <dbReference type="ARBA" id="ARBA00022723"/>
    </source>
</evidence>
<protein>
    <recommendedName>
        <fullName evidence="6">SP-RING-type domain-containing protein</fullName>
    </recommendedName>
</protein>
<comment type="caution">
    <text evidence="7">The sequence shown here is derived from an EMBL/GenBank/DDBJ whole genome shotgun (WGS) entry which is preliminary data.</text>
</comment>
<keyword evidence="8" id="KW-1185">Reference proteome</keyword>
<feature type="compositionally biased region" description="Low complexity" evidence="5">
    <location>
        <begin position="582"/>
        <end position="592"/>
    </location>
</feature>
<feature type="compositionally biased region" description="Polar residues" evidence="5">
    <location>
        <begin position="633"/>
        <end position="645"/>
    </location>
</feature>
<dbReference type="STRING" id="155417.A0A4V1XA26"/>
<proteinExistence type="predicted"/>
<keyword evidence="2 4" id="KW-0863">Zinc-finger</keyword>
<dbReference type="Gene3D" id="3.30.40.10">
    <property type="entry name" value="Zinc/RING finger domain, C3HC4 (zinc finger)"/>
    <property type="match status" value="1"/>
</dbReference>
<feature type="compositionally biased region" description="Low complexity" evidence="5">
    <location>
        <begin position="519"/>
        <end position="528"/>
    </location>
</feature>
<gene>
    <name evidence="7" type="ORF">DL764_006493</name>
</gene>
<dbReference type="Proteomes" id="UP000293360">
    <property type="component" value="Unassembled WGS sequence"/>
</dbReference>
<feature type="compositionally biased region" description="Basic and acidic residues" evidence="5">
    <location>
        <begin position="77"/>
        <end position="90"/>
    </location>
</feature>
<evidence type="ECO:0000256" key="4">
    <source>
        <dbReference type="PROSITE-ProRule" id="PRU00452"/>
    </source>
</evidence>
<feature type="compositionally biased region" description="Low complexity" evidence="5">
    <location>
        <begin position="1029"/>
        <end position="1043"/>
    </location>
</feature>
<name>A0A4V1XA26_9PEZI</name>
<feature type="region of interest" description="Disordered" evidence="5">
    <location>
        <begin position="392"/>
        <end position="433"/>
    </location>
</feature>
<evidence type="ECO:0000259" key="6">
    <source>
        <dbReference type="PROSITE" id="PS51044"/>
    </source>
</evidence>
<feature type="region of interest" description="Disordered" evidence="5">
    <location>
        <begin position="1008"/>
        <end position="1068"/>
    </location>
</feature>
<evidence type="ECO:0000313" key="8">
    <source>
        <dbReference type="Proteomes" id="UP000293360"/>
    </source>
</evidence>
<feature type="region of interest" description="Disordered" evidence="5">
    <location>
        <begin position="76"/>
        <end position="95"/>
    </location>
</feature>
<keyword evidence="1" id="KW-0479">Metal-binding</keyword>
<evidence type="ECO:0000256" key="2">
    <source>
        <dbReference type="ARBA" id="ARBA00022771"/>
    </source>
</evidence>
<feature type="region of interest" description="Disordered" evidence="5">
    <location>
        <begin position="620"/>
        <end position="656"/>
    </location>
</feature>
<feature type="region of interest" description="Disordered" evidence="5">
    <location>
        <begin position="546"/>
        <end position="592"/>
    </location>
</feature>
<dbReference type="PANTHER" id="PTHR10782">
    <property type="entry name" value="ZINC FINGER MIZ DOMAIN-CONTAINING PROTEIN"/>
    <property type="match status" value="1"/>
</dbReference>
<evidence type="ECO:0000256" key="3">
    <source>
        <dbReference type="ARBA" id="ARBA00022833"/>
    </source>
</evidence>
<dbReference type="GO" id="GO:0061665">
    <property type="term" value="F:SUMO ligase activity"/>
    <property type="evidence" value="ECO:0007669"/>
    <property type="project" value="TreeGrafter"/>
</dbReference>
<reference evidence="7 8" key="1">
    <citation type="submission" date="2018-06" db="EMBL/GenBank/DDBJ databases">
        <title>Complete Genomes of Monosporascus.</title>
        <authorList>
            <person name="Robinson A.J."/>
            <person name="Natvig D.O."/>
        </authorList>
    </citation>
    <scope>NUCLEOTIDE SEQUENCE [LARGE SCALE GENOMIC DNA]</scope>
    <source>
        <strain evidence="7 8">CBS 110550</strain>
    </source>
</reference>
<feature type="region of interest" description="Disordered" evidence="5">
    <location>
        <begin position="489"/>
        <end position="528"/>
    </location>
</feature>
<evidence type="ECO:0000313" key="7">
    <source>
        <dbReference type="EMBL" id="RYP00501.1"/>
    </source>
</evidence>
<dbReference type="GO" id="GO:0008270">
    <property type="term" value="F:zinc ion binding"/>
    <property type="evidence" value="ECO:0007669"/>
    <property type="project" value="UniProtKB-KW"/>
</dbReference>
<dbReference type="GO" id="GO:0000785">
    <property type="term" value="C:chromatin"/>
    <property type="evidence" value="ECO:0007669"/>
    <property type="project" value="TreeGrafter"/>
</dbReference>
<dbReference type="OrthoDB" id="27975at2759"/>
<feature type="compositionally biased region" description="Low complexity" evidence="5">
    <location>
        <begin position="550"/>
        <end position="568"/>
    </location>
</feature>
<keyword evidence="3" id="KW-0862">Zinc</keyword>
<dbReference type="InterPro" id="IPR013083">
    <property type="entry name" value="Znf_RING/FYVE/PHD"/>
</dbReference>
<feature type="compositionally biased region" description="Acidic residues" evidence="5">
    <location>
        <begin position="1018"/>
        <end position="1028"/>
    </location>
</feature>
<accession>A0A4V1XA26</accession>
<evidence type="ECO:0000256" key="5">
    <source>
        <dbReference type="SAM" id="MobiDB-lite"/>
    </source>
</evidence>
<dbReference type="InterPro" id="IPR004181">
    <property type="entry name" value="Znf_MIZ"/>
</dbReference>